<dbReference type="PANTHER" id="PTHR11909">
    <property type="entry name" value="CASEIN KINASE-RELATED"/>
    <property type="match status" value="1"/>
</dbReference>
<dbReference type="InterPro" id="IPR011009">
    <property type="entry name" value="Kinase-like_dom_sf"/>
</dbReference>
<evidence type="ECO:0000313" key="3">
    <source>
        <dbReference type="Proteomes" id="UP000886523"/>
    </source>
</evidence>
<dbReference type="Pfam" id="PF00069">
    <property type="entry name" value="Pkinase"/>
    <property type="match status" value="1"/>
</dbReference>
<dbReference type="PROSITE" id="PS50011">
    <property type="entry name" value="PROTEIN_KINASE_DOM"/>
    <property type="match status" value="1"/>
</dbReference>
<proteinExistence type="predicted"/>
<accession>A0A9P6B4F6</accession>
<dbReference type="SUPFAM" id="SSF56112">
    <property type="entry name" value="Protein kinase-like (PK-like)"/>
    <property type="match status" value="1"/>
</dbReference>
<comment type="caution">
    <text evidence="2">The sequence shown here is derived from an EMBL/GenBank/DDBJ whole genome shotgun (WGS) entry which is preliminary data.</text>
</comment>
<name>A0A9P6B4F6_9AGAM</name>
<reference evidence="2" key="1">
    <citation type="journal article" date="2020" name="Nat. Commun.">
        <title>Large-scale genome sequencing of mycorrhizal fungi provides insights into the early evolution of symbiotic traits.</title>
        <authorList>
            <person name="Miyauchi S."/>
            <person name="Kiss E."/>
            <person name="Kuo A."/>
            <person name="Drula E."/>
            <person name="Kohler A."/>
            <person name="Sanchez-Garcia M."/>
            <person name="Morin E."/>
            <person name="Andreopoulos B."/>
            <person name="Barry K.W."/>
            <person name="Bonito G."/>
            <person name="Buee M."/>
            <person name="Carver A."/>
            <person name="Chen C."/>
            <person name="Cichocki N."/>
            <person name="Clum A."/>
            <person name="Culley D."/>
            <person name="Crous P.W."/>
            <person name="Fauchery L."/>
            <person name="Girlanda M."/>
            <person name="Hayes R.D."/>
            <person name="Keri Z."/>
            <person name="LaButti K."/>
            <person name="Lipzen A."/>
            <person name="Lombard V."/>
            <person name="Magnuson J."/>
            <person name="Maillard F."/>
            <person name="Murat C."/>
            <person name="Nolan M."/>
            <person name="Ohm R.A."/>
            <person name="Pangilinan J."/>
            <person name="Pereira M.F."/>
            <person name="Perotto S."/>
            <person name="Peter M."/>
            <person name="Pfister S."/>
            <person name="Riley R."/>
            <person name="Sitrit Y."/>
            <person name="Stielow J.B."/>
            <person name="Szollosi G."/>
            <person name="Zifcakova L."/>
            <person name="Stursova M."/>
            <person name="Spatafora J.W."/>
            <person name="Tedersoo L."/>
            <person name="Vaario L.M."/>
            <person name="Yamada A."/>
            <person name="Yan M."/>
            <person name="Wang P."/>
            <person name="Xu J."/>
            <person name="Bruns T."/>
            <person name="Baldrian P."/>
            <person name="Vilgalys R."/>
            <person name="Dunand C."/>
            <person name="Henrissat B."/>
            <person name="Grigoriev I.V."/>
            <person name="Hibbett D."/>
            <person name="Nagy L.G."/>
            <person name="Martin F.M."/>
        </authorList>
    </citation>
    <scope>NUCLEOTIDE SEQUENCE</scope>
    <source>
        <strain evidence="2">UP504</strain>
    </source>
</reference>
<dbReference type="InterPro" id="IPR050235">
    <property type="entry name" value="CK1_Ser-Thr_kinase"/>
</dbReference>
<organism evidence="2 3">
    <name type="scientific">Hydnum rufescens UP504</name>
    <dbReference type="NCBI Taxonomy" id="1448309"/>
    <lineage>
        <taxon>Eukaryota</taxon>
        <taxon>Fungi</taxon>
        <taxon>Dikarya</taxon>
        <taxon>Basidiomycota</taxon>
        <taxon>Agaricomycotina</taxon>
        <taxon>Agaricomycetes</taxon>
        <taxon>Cantharellales</taxon>
        <taxon>Hydnaceae</taxon>
        <taxon>Hydnum</taxon>
    </lineage>
</organism>
<gene>
    <name evidence="2" type="ORF">BS47DRAFT_1290872</name>
</gene>
<dbReference type="GO" id="GO:0005524">
    <property type="term" value="F:ATP binding"/>
    <property type="evidence" value="ECO:0007669"/>
    <property type="project" value="InterPro"/>
</dbReference>
<evidence type="ECO:0000259" key="1">
    <source>
        <dbReference type="PROSITE" id="PS50011"/>
    </source>
</evidence>
<feature type="domain" description="Protein kinase" evidence="1">
    <location>
        <begin position="2"/>
        <end position="249"/>
    </location>
</feature>
<keyword evidence="3" id="KW-1185">Reference proteome</keyword>
<dbReference type="SMART" id="SM00220">
    <property type="entry name" value="S_TKc"/>
    <property type="match status" value="1"/>
</dbReference>
<dbReference type="OrthoDB" id="6511923at2759"/>
<dbReference type="InterPro" id="IPR000719">
    <property type="entry name" value="Prot_kinase_dom"/>
</dbReference>
<dbReference type="EMBL" id="MU128931">
    <property type="protein sequence ID" value="KAF9517513.1"/>
    <property type="molecule type" value="Genomic_DNA"/>
</dbReference>
<sequence length="249" mass="28015">MAHLSLSILSRAQTCVYKATRVASGQIVALKKSRASLSLKSTILNHERLFLQRLQGHSTIPKVFAYGRLPHFEYLAMEFLGMALDNVHERHPRLPAANVLLIVDQMHLTLGPDPALEHVHKHGLVHCDKNILLHPTNPKRLYLVDYGFARAIVPIAQSTSLDTPSYHVVGTLPYASLNMHYGICPSPAPRDDMKSLGYSLLNLVQGGLPWTYNTRHGTRKTKYDQVRIKKKRYSGADLPPMVRLDRTND</sequence>
<protein>
    <recommendedName>
        <fullName evidence="1">Protein kinase domain-containing protein</fullName>
    </recommendedName>
</protein>
<dbReference type="Gene3D" id="1.10.510.10">
    <property type="entry name" value="Transferase(Phosphotransferase) domain 1"/>
    <property type="match status" value="1"/>
</dbReference>
<dbReference type="GO" id="GO:0004672">
    <property type="term" value="F:protein kinase activity"/>
    <property type="evidence" value="ECO:0007669"/>
    <property type="project" value="InterPro"/>
</dbReference>
<dbReference type="Proteomes" id="UP000886523">
    <property type="component" value="Unassembled WGS sequence"/>
</dbReference>
<dbReference type="AlphaFoldDB" id="A0A9P6B4F6"/>
<evidence type="ECO:0000313" key="2">
    <source>
        <dbReference type="EMBL" id="KAF9517513.1"/>
    </source>
</evidence>